<evidence type="ECO:0000256" key="1">
    <source>
        <dbReference type="SAM" id="MobiDB-lite"/>
    </source>
</evidence>
<dbReference type="InterPro" id="IPR057214">
    <property type="entry name" value="DUF7892"/>
</dbReference>
<evidence type="ECO:0000313" key="3">
    <source>
        <dbReference type="EMBL" id="KEY71622.1"/>
    </source>
</evidence>
<accession>A0A084B243</accession>
<dbReference type="EMBL" id="KL648252">
    <property type="protein sequence ID" value="KEY71622.1"/>
    <property type="molecule type" value="Genomic_DNA"/>
</dbReference>
<reference evidence="3 4" key="1">
    <citation type="journal article" date="2014" name="BMC Genomics">
        <title>Comparative genome sequencing reveals chemotype-specific gene clusters in the toxigenic black mold Stachybotrys.</title>
        <authorList>
            <person name="Semeiks J."/>
            <person name="Borek D."/>
            <person name="Otwinowski Z."/>
            <person name="Grishin N.V."/>
        </authorList>
    </citation>
    <scope>NUCLEOTIDE SEQUENCE [LARGE SCALE GENOMIC DNA]</scope>
    <source>
        <strain evidence="4">CBS 109288 / IBT 7711</strain>
    </source>
</reference>
<organism evidence="3 4">
    <name type="scientific">Stachybotrys chartarum (strain CBS 109288 / IBT 7711)</name>
    <name type="common">Toxic black mold</name>
    <name type="synonym">Stilbospora chartarum</name>
    <dbReference type="NCBI Taxonomy" id="1280523"/>
    <lineage>
        <taxon>Eukaryota</taxon>
        <taxon>Fungi</taxon>
        <taxon>Dikarya</taxon>
        <taxon>Ascomycota</taxon>
        <taxon>Pezizomycotina</taxon>
        <taxon>Sordariomycetes</taxon>
        <taxon>Hypocreomycetidae</taxon>
        <taxon>Hypocreales</taxon>
        <taxon>Stachybotryaceae</taxon>
        <taxon>Stachybotrys</taxon>
    </lineage>
</organism>
<dbReference type="AlphaFoldDB" id="A0A084B243"/>
<evidence type="ECO:0000313" key="4">
    <source>
        <dbReference type="Proteomes" id="UP000028045"/>
    </source>
</evidence>
<dbReference type="Pfam" id="PF25422">
    <property type="entry name" value="DUF7892"/>
    <property type="match status" value="1"/>
</dbReference>
<proteinExistence type="predicted"/>
<feature type="domain" description="DUF7892" evidence="2">
    <location>
        <begin position="704"/>
        <end position="847"/>
    </location>
</feature>
<gene>
    <name evidence="3" type="ORF">S7711_08090</name>
</gene>
<protein>
    <recommendedName>
        <fullName evidence="2">DUF7892 domain-containing protein</fullName>
    </recommendedName>
</protein>
<dbReference type="OrthoDB" id="2322499at2759"/>
<sequence>MSYYGSLTRKRGLAEADTPLDKAHLKKARLGFTYQQPVKFQARPQVDRSRQLPPALWHHVLTFLPPETLGGLLSVSMFFNACLLPSSPFPVCVVDERPSILPALGPDAIWQASRRLFWPGMPYPLKGKTELEMWRLVCSKTCQFCGLKESPDAMIPTHGQWQCGPGLEAVSPIYPFFIVSCGRCLTHRTAREMAVFTDPDLPSFLPALNTIHITPQLSVIPEHILPYVSYQCPTYKVFCLQNIANLKVEFKAVKELGTAATDDWLEGLKSRGRDGLADASRWERWHLSGGARRMRKQLLLTSSASAESSPNSLVDLHAAPFGGLPFNLPDGTSFSIANPANGLFAASQSSDTQRTTHVMDSTPEIWSNIKAQGDITSLHPRIGSAALPHACSFNTIPQFLAQFNTEVSGHTQADIQNQNAGATKRVRKKAKAIAKRAKEQAKIQGHYMAAEFRGPNRTRASQLADEIISINWASGRAVTARNCHAFAADVLLYVRTMFYNGAGQNRGDVVAFGTKSNPKSTGYTKTQQLSIADMMWVFDWKIKHFTDRFARKLFRCNGCSKRKLFDLQALLSHCAMKHSTNPKSGSTSSLWTAEWPETGMFLRSNFDTKGMRKTVAGGLISAATYPLKIESSLASSEIPAISFDPFFQAFPVVNRNDPSSSLVEGAVLGDIPTSHNNTPLTKRHATTNNDSVHKASVSISRPGNTYRDRLGFVGEVVRRTWLQISKVDNLPNSVRVYLTLREMAIQYQAIYSEAVDLTMFYDGMLRHPDFSILLEIHELDCKVCEASNNGRRKKFSLLALTNHFNQDHIRMSTESALIWTADMVQLPDARTLVDLCTTAEQSLRGHEYVTNAFSEILENANVNEASYRVADVNVQKHDLYQALGLESRLPRTTAQYLHTSGSDLCPASMKLPKPQYNLAFDCNGLSGSSAHRFTQPGEAISHTYDGRLNFVQNVSGLYNHKSHSHVPHYDLSLLSPNEGEHRERYNESHIQWPQNMQSSSAFSGTRRVGEVGSTPTRHPERLNHVEGQASIPSEGFQTNRPGADEFLRGRRQDDWSRCVQMFRGYEVVEIPNADAGDAIQRVAHHP</sequence>
<dbReference type="Proteomes" id="UP000028045">
    <property type="component" value="Unassembled WGS sequence"/>
</dbReference>
<feature type="region of interest" description="Disordered" evidence="1">
    <location>
        <begin position="997"/>
        <end position="1020"/>
    </location>
</feature>
<name>A0A084B243_STACB</name>
<keyword evidence="4" id="KW-1185">Reference proteome</keyword>
<evidence type="ECO:0000259" key="2">
    <source>
        <dbReference type="Pfam" id="PF25422"/>
    </source>
</evidence>
<dbReference type="HOGENOM" id="CLU_009968_0_0_1"/>